<comment type="caution">
    <text evidence="3">The sequence shown here is derived from an EMBL/GenBank/DDBJ whole genome shotgun (WGS) entry which is preliminary data.</text>
</comment>
<dbReference type="AlphaFoldDB" id="A0A8J5XTA8"/>
<dbReference type="SUPFAM" id="SSF48403">
    <property type="entry name" value="Ankyrin repeat"/>
    <property type="match status" value="1"/>
</dbReference>
<dbReference type="Proteomes" id="UP000751190">
    <property type="component" value="Unassembled WGS sequence"/>
</dbReference>
<dbReference type="OrthoDB" id="10258888at2759"/>
<evidence type="ECO:0000313" key="4">
    <source>
        <dbReference type="Proteomes" id="UP000751190"/>
    </source>
</evidence>
<feature type="compositionally biased region" description="Basic residues" evidence="2">
    <location>
        <begin position="816"/>
        <end position="826"/>
    </location>
</feature>
<evidence type="ECO:0000256" key="2">
    <source>
        <dbReference type="SAM" id="MobiDB-lite"/>
    </source>
</evidence>
<dbReference type="PANTHER" id="PTHR24118">
    <property type="entry name" value="POTE ANKYRIN DOMAIN"/>
    <property type="match status" value="1"/>
</dbReference>
<dbReference type="SMART" id="SM00248">
    <property type="entry name" value="ANK"/>
    <property type="match status" value="3"/>
</dbReference>
<dbReference type="InterPro" id="IPR036770">
    <property type="entry name" value="Ankyrin_rpt-contain_sf"/>
</dbReference>
<evidence type="ECO:0000256" key="1">
    <source>
        <dbReference type="PROSITE-ProRule" id="PRU00023"/>
    </source>
</evidence>
<feature type="region of interest" description="Disordered" evidence="2">
    <location>
        <begin position="414"/>
        <end position="442"/>
    </location>
</feature>
<feature type="repeat" description="ANK" evidence="1">
    <location>
        <begin position="697"/>
        <end position="729"/>
    </location>
</feature>
<dbReference type="Gene3D" id="1.25.40.20">
    <property type="entry name" value="Ankyrin repeat-containing domain"/>
    <property type="match status" value="2"/>
</dbReference>
<feature type="region of interest" description="Disordered" evidence="2">
    <location>
        <begin position="804"/>
        <end position="836"/>
    </location>
</feature>
<sequence>MAGDVDGLRDAPPHLIETLPLDLLVHILSFAELTIVVAPRAAQRPLAAPRPPDVAPQRGGCARVGGADARSSSSAHEYVWRLPAVSSVSRRARAACALTSVVLRFERVNLSASTDPPAAWHALASRVLASIDQAAAESARSAGSRVAPGAPLPPSPRCLPASPSGCVASRSPSAAVAMAAVPLAAVELLGQCDVDGCDRALRALLLPRVSRLAVVNGRTSLANSFCLSALLLGSHSPGPRPDAQPAPPAPAGARAARAPLETLIMAALHVDGAHTLWEEAARGAHLEAATASVALVPAEPGQARAAPAPAAAWRDTDARAGTPPECALARPPACLRALAPGLIAVALPNLFAPALQPATFVRALHGAHARSLRFLFLGGATLAPSAPASWAEATRTDDGDASDVLIAADADTDAGAGADADADDENDGGSATGGARGASRTPSARSLQLLPLLEALELTYWPRAEQGYVRAHAGGARTLSLELDCEHDVAALAALVSRVDGAAGQGAARRASADDGGQPSGACVRACARAALGARDASRWTPLHDAAEGWFDAGCRGWEACDVRGCASASGALALHGAGDGGDGACAAVSASARASLPPSRPALAVRRLIKLGADVDARDDKGATAAFRAAYCGRTDTLAELLAAGADPFVLNHSRESTLYIAALRGHLPSVELLARHWAGAHPERRERLLHSAYHDGSSPLHAASIARAPLIVQELLDCGFDARAVNRHAQTALHVAARVGCARCVALLVRSGGAPLASARDEHGQTVIAVARAHCPAALDALGASVEANGGVDGGALNVAAGEQPRRARERGGRRAGRRGRARRDGHAAAVGASAATAAQRVVST</sequence>
<dbReference type="EMBL" id="JAGTXO010000011">
    <property type="protein sequence ID" value="KAG8465040.1"/>
    <property type="molecule type" value="Genomic_DNA"/>
</dbReference>
<dbReference type="Pfam" id="PF12796">
    <property type="entry name" value="Ank_2"/>
    <property type="match status" value="2"/>
</dbReference>
<evidence type="ECO:0000313" key="3">
    <source>
        <dbReference type="EMBL" id="KAG8465040.1"/>
    </source>
</evidence>
<dbReference type="InterPro" id="IPR002110">
    <property type="entry name" value="Ankyrin_rpt"/>
</dbReference>
<organism evidence="3 4">
    <name type="scientific">Diacronema lutheri</name>
    <name type="common">Unicellular marine alga</name>
    <name type="synonym">Monochrysis lutheri</name>
    <dbReference type="NCBI Taxonomy" id="2081491"/>
    <lineage>
        <taxon>Eukaryota</taxon>
        <taxon>Haptista</taxon>
        <taxon>Haptophyta</taxon>
        <taxon>Pavlovophyceae</taxon>
        <taxon>Pavlovales</taxon>
        <taxon>Pavlovaceae</taxon>
        <taxon>Diacronema</taxon>
    </lineage>
</organism>
<accession>A0A8J5XTA8</accession>
<protein>
    <recommendedName>
        <fullName evidence="5">F-box domain-containing protein</fullName>
    </recommendedName>
</protein>
<evidence type="ECO:0008006" key="5">
    <source>
        <dbReference type="Google" id="ProtNLM"/>
    </source>
</evidence>
<dbReference type="PROSITE" id="PS50088">
    <property type="entry name" value="ANK_REPEAT"/>
    <property type="match status" value="1"/>
</dbReference>
<reference evidence="3" key="1">
    <citation type="submission" date="2021-05" db="EMBL/GenBank/DDBJ databases">
        <title>The genome of the haptophyte Pavlova lutheri (Diacronema luteri, Pavlovales) - a model for lipid biosynthesis in eukaryotic algae.</title>
        <authorList>
            <person name="Hulatt C.J."/>
            <person name="Posewitz M.C."/>
        </authorList>
    </citation>
    <scope>NUCLEOTIDE SEQUENCE</scope>
    <source>
        <strain evidence="3">NIVA-4/92</strain>
    </source>
</reference>
<feature type="compositionally biased region" description="Basic and acidic residues" evidence="2">
    <location>
        <begin position="806"/>
        <end position="815"/>
    </location>
</feature>
<name>A0A8J5XTA8_DIALT</name>
<dbReference type="PANTHER" id="PTHR24118:SF99">
    <property type="entry name" value="POTE ANKYRIN DOMAIN FAMILY MEMBER 3C-RELATED"/>
    <property type="match status" value="1"/>
</dbReference>
<keyword evidence="4" id="KW-1185">Reference proteome</keyword>
<keyword evidence="1" id="KW-0040">ANK repeat</keyword>
<proteinExistence type="predicted"/>
<gene>
    <name evidence="3" type="ORF">KFE25_012403</name>
</gene>